<protein>
    <submittedName>
        <fullName evidence="1">Uncharacterized protein</fullName>
    </submittedName>
</protein>
<organism evidence="1">
    <name type="scientific">viral metagenome</name>
    <dbReference type="NCBI Taxonomy" id="1070528"/>
    <lineage>
        <taxon>unclassified sequences</taxon>
        <taxon>metagenomes</taxon>
        <taxon>organismal metagenomes</taxon>
    </lineage>
</organism>
<dbReference type="EMBL" id="MN739304">
    <property type="protein sequence ID" value="QHS97803.1"/>
    <property type="molecule type" value="Genomic_DNA"/>
</dbReference>
<name>A0A6C0C2M4_9ZZZZ</name>
<proteinExistence type="predicted"/>
<sequence length="168" mass="19910">MWTAWLTYMLAPKPAANIPVKLVEWSACTTYMHGIPYVLVSILEEDVKETDEGDTDTIELKQQLAQARWLRFRSYWKLAKIFREMRREVCRDPLEIELFAYLQLPTTYNWRYPTSQERYQMLRWAQGLDDMRPRAGLYQHSKWIADQLFECAYAYAPTDTSAVPLNSL</sequence>
<accession>A0A6C0C2M4</accession>
<reference evidence="1" key="1">
    <citation type="journal article" date="2020" name="Nature">
        <title>Giant virus diversity and host interactions through global metagenomics.</title>
        <authorList>
            <person name="Schulz F."/>
            <person name="Roux S."/>
            <person name="Paez-Espino D."/>
            <person name="Jungbluth S."/>
            <person name="Walsh D.A."/>
            <person name="Denef V.J."/>
            <person name="McMahon K.D."/>
            <person name="Konstantinidis K.T."/>
            <person name="Eloe-Fadrosh E.A."/>
            <person name="Kyrpides N.C."/>
            <person name="Woyke T."/>
        </authorList>
    </citation>
    <scope>NUCLEOTIDE SEQUENCE</scope>
    <source>
        <strain evidence="1">GVMAG-M-3300020182-33</strain>
    </source>
</reference>
<dbReference type="AlphaFoldDB" id="A0A6C0C2M4"/>
<evidence type="ECO:0000313" key="1">
    <source>
        <dbReference type="EMBL" id="QHS97803.1"/>
    </source>
</evidence>